<feature type="domain" description="DUF6455" evidence="1">
    <location>
        <begin position="1"/>
        <end position="84"/>
    </location>
</feature>
<dbReference type="OrthoDB" id="7961152at2"/>
<organism evidence="2 3">
    <name type="scientific">Roseivivax lentus</name>
    <dbReference type="NCBI Taxonomy" id="633194"/>
    <lineage>
        <taxon>Bacteria</taxon>
        <taxon>Pseudomonadati</taxon>
        <taxon>Pseudomonadota</taxon>
        <taxon>Alphaproteobacteria</taxon>
        <taxon>Rhodobacterales</taxon>
        <taxon>Roseobacteraceae</taxon>
        <taxon>Roseivivax</taxon>
    </lineage>
</organism>
<keyword evidence="3" id="KW-1185">Reference proteome</keyword>
<name>A0A1N7MIE1_9RHOB</name>
<accession>A0A1N7MIE1</accession>
<dbReference type="AlphaFoldDB" id="A0A1N7MIE1"/>
<dbReference type="Pfam" id="PF20056">
    <property type="entry name" value="DUF6455"/>
    <property type="match status" value="1"/>
</dbReference>
<protein>
    <recommendedName>
        <fullName evidence="1">DUF6455 domain-containing protein</fullName>
    </recommendedName>
</protein>
<dbReference type="InterPro" id="IPR045601">
    <property type="entry name" value="DUF6455"/>
</dbReference>
<sequence>MLGSATLEKHRRMVTMMAEALGFDLEVLRQRGRLPSNEVEAAVLTCTQCERADSCAAWLMDFSAPQEATPGYCRNRTRFAALKAQA</sequence>
<evidence type="ECO:0000259" key="1">
    <source>
        <dbReference type="Pfam" id="PF20056"/>
    </source>
</evidence>
<dbReference type="RefSeq" id="WP_076447928.1">
    <property type="nucleotide sequence ID" value="NZ_FTOQ01000004.1"/>
</dbReference>
<gene>
    <name evidence="2" type="ORF">SAMN05421759_104345</name>
</gene>
<dbReference type="STRING" id="633194.SAMN05421759_104345"/>
<dbReference type="EMBL" id="FTOQ01000004">
    <property type="protein sequence ID" value="SIS85721.1"/>
    <property type="molecule type" value="Genomic_DNA"/>
</dbReference>
<dbReference type="Proteomes" id="UP000186684">
    <property type="component" value="Unassembled WGS sequence"/>
</dbReference>
<evidence type="ECO:0000313" key="2">
    <source>
        <dbReference type="EMBL" id="SIS85721.1"/>
    </source>
</evidence>
<proteinExistence type="predicted"/>
<evidence type="ECO:0000313" key="3">
    <source>
        <dbReference type="Proteomes" id="UP000186684"/>
    </source>
</evidence>
<reference evidence="3" key="1">
    <citation type="submission" date="2017-01" db="EMBL/GenBank/DDBJ databases">
        <authorList>
            <person name="Varghese N."/>
            <person name="Submissions S."/>
        </authorList>
    </citation>
    <scope>NUCLEOTIDE SEQUENCE [LARGE SCALE GENOMIC DNA]</scope>
    <source>
        <strain evidence="3">DSM 29430</strain>
    </source>
</reference>